<dbReference type="InterPro" id="IPR036282">
    <property type="entry name" value="Glutathione-S-Trfase_C_sf"/>
</dbReference>
<evidence type="ECO:0000256" key="10">
    <source>
        <dbReference type="ARBA" id="ARBA00022837"/>
    </source>
</evidence>
<comment type="caution">
    <text evidence="18">The sequence shown here is derived from an EMBL/GenBank/DDBJ whole genome shotgun (WGS) entry which is preliminary data.</text>
</comment>
<dbReference type="EMBL" id="JAATIS010001241">
    <property type="protein sequence ID" value="KAG2466930.1"/>
    <property type="molecule type" value="Genomic_DNA"/>
</dbReference>
<evidence type="ECO:0000256" key="2">
    <source>
        <dbReference type="ARBA" id="ARBA00009738"/>
    </source>
</evidence>
<dbReference type="SUPFAM" id="SSF47616">
    <property type="entry name" value="GST C-terminal domain-like"/>
    <property type="match status" value="1"/>
</dbReference>
<keyword evidence="12" id="KW-1015">Disulfide bond</keyword>
<keyword evidence="11" id="KW-0130">Cell adhesion</keyword>
<feature type="domain" description="EGF-like" evidence="16">
    <location>
        <begin position="519"/>
        <end position="557"/>
    </location>
</feature>
<keyword evidence="5" id="KW-0272">Extracellular matrix</keyword>
<evidence type="ECO:0000256" key="15">
    <source>
        <dbReference type="SAM" id="MobiDB-lite"/>
    </source>
</evidence>
<dbReference type="SMART" id="SM00137">
    <property type="entry name" value="MAM"/>
    <property type="match status" value="1"/>
</dbReference>
<keyword evidence="9" id="KW-0221">Differentiation</keyword>
<dbReference type="FunFam" id="2.10.25.10:FF:000187">
    <property type="entry name" value="nephronectin isoform X1"/>
    <property type="match status" value="1"/>
</dbReference>
<dbReference type="PROSITE" id="PS01187">
    <property type="entry name" value="EGF_CA"/>
    <property type="match status" value="1"/>
</dbReference>
<dbReference type="PROSITE" id="PS01186">
    <property type="entry name" value="EGF_2"/>
    <property type="match status" value="2"/>
</dbReference>
<dbReference type="GO" id="GO:0005509">
    <property type="term" value="F:calcium ion binding"/>
    <property type="evidence" value="ECO:0007669"/>
    <property type="project" value="InterPro"/>
</dbReference>
<keyword evidence="6 13" id="KW-0245">EGF-like domain</keyword>
<evidence type="ECO:0000259" key="16">
    <source>
        <dbReference type="PROSITE" id="PS50026"/>
    </source>
</evidence>
<dbReference type="InterPro" id="IPR013320">
    <property type="entry name" value="ConA-like_dom_sf"/>
</dbReference>
<evidence type="ECO:0000259" key="17">
    <source>
        <dbReference type="PROSITE" id="PS50060"/>
    </source>
</evidence>
<dbReference type="GO" id="GO:0016020">
    <property type="term" value="C:membrane"/>
    <property type="evidence" value="ECO:0007669"/>
    <property type="project" value="InterPro"/>
</dbReference>
<keyword evidence="7" id="KW-0732">Signal</keyword>
<evidence type="ECO:0000256" key="1">
    <source>
        <dbReference type="ARBA" id="ARBA00004498"/>
    </source>
</evidence>
<comment type="similarity">
    <text evidence="2">Belongs to the nephronectin family.</text>
</comment>
<evidence type="ECO:0000256" key="13">
    <source>
        <dbReference type="PROSITE-ProRule" id="PRU00076"/>
    </source>
</evidence>
<dbReference type="CDD" id="cd00299">
    <property type="entry name" value="GST_C_family"/>
    <property type="match status" value="1"/>
</dbReference>
<protein>
    <submittedName>
        <fullName evidence="18">NPNT protein</fullName>
    </submittedName>
</protein>
<dbReference type="FunFam" id="2.10.25.10:FF:000038">
    <property type="entry name" value="Fibrillin 2"/>
    <property type="match status" value="1"/>
</dbReference>
<evidence type="ECO:0000256" key="11">
    <source>
        <dbReference type="ARBA" id="ARBA00022889"/>
    </source>
</evidence>
<dbReference type="AlphaFoldDB" id="A0A8X7XGF8"/>
<dbReference type="Pfam" id="PF00629">
    <property type="entry name" value="MAM"/>
    <property type="match status" value="1"/>
</dbReference>
<dbReference type="GO" id="GO:0030154">
    <property type="term" value="P:cell differentiation"/>
    <property type="evidence" value="ECO:0007669"/>
    <property type="project" value="UniProtKB-KW"/>
</dbReference>
<proteinExistence type="inferred from homology"/>
<feature type="compositionally biased region" description="Low complexity" evidence="15">
    <location>
        <begin position="618"/>
        <end position="627"/>
    </location>
</feature>
<evidence type="ECO:0000256" key="12">
    <source>
        <dbReference type="ARBA" id="ARBA00023157"/>
    </source>
</evidence>
<dbReference type="Gene3D" id="2.60.120.200">
    <property type="match status" value="1"/>
</dbReference>
<dbReference type="FunFam" id="2.10.25.10:FF:000184">
    <property type="entry name" value="nephronectin isoform X2"/>
    <property type="match status" value="1"/>
</dbReference>
<feature type="region of interest" description="Disordered" evidence="15">
    <location>
        <begin position="614"/>
        <end position="656"/>
    </location>
</feature>
<sequence>MKQIASGSTSKGLLYLEVSKEEGETTLSLHTSITLFLLSYCESKLFKVILVTVSTPSEDVEFLRHLEGMPKDLEVEVLSKSQLPPIVSSCCLPALLDKEGKYCHAGLAVVLRYILQRTCEMDPGRNDVAALLGFKKTCLKACAEVSQWTRLCELSIPAAVEDFLKLPAENQTDIPSAILQLEKKLREPVRVHNDDKIRRQKLQHQKEEKKTSSQIREQNQAETGENLHTEDLELGAALSKLSLRTEMPTSTRRPPCVRKVKTTHLPPLEHVFAEGLYFTLTDVVLLPCLHRFLCSLVLPLGSILQKLPLIKRWYLRVQEVPGVQKAAANCGINFIRLPEQGPDEAYEVTNVSSFQEEKQNDTSFIGGPRPTMNKLKENCIQAFFSSHPSPSWTLDWNGLPTAVNPTEALCQPGCKHGECVGPNKCKCYPGYTGKTCNQDFNECGLKPRPCKHRCMNTYGSYKCYCLNGYMLMPDGTCGNARSCSMANCQYGCDVVKGEVRCRCPSPGLQLGPDGRSCVDVDECTMGTAVCPRFRKCINTFGSYICKCHEGFDLQYVNGKYQCIDVNECLSSQHKCSAFAACYNTPGSYKCKCKGGFRGTGFDCKPIPKVNIDPYLPFKNNKPNNTNKIPDSDSKRKFTTPHSPITSKKPATTPAKPATTITTKVIRPAALTTKQMELTPLPTTSPPEVSTVDNRIQKEVTPKQRGDVHIPRRPNGNNIIGKIDIELGNTAEDEEQVKDDSDVLIHSCNFDHGLCGWMRNTEGDLHWETITSSSGGKYLTIPDIGGKRGGRVALLILPLTELEYESDLCLSFSHKLLGHNAGTLQVYVKRNGALGPAVWGRTSGNGWRQTQITLSGASLQSVLGKIEERIEKNSAKLSTIADQLEHLSETFTNRIEIAEHLASSAEERAVNARSECKKLGEKLGDRLAALEDGNRRYNVRIEGLPENRESLNPVKFATELFSKIIGGDFKAESEIAAAYVADQTPSDPTKIFYSSF</sequence>
<dbReference type="SMART" id="SM00179">
    <property type="entry name" value="EGF_CA"/>
    <property type="match status" value="3"/>
</dbReference>
<dbReference type="SUPFAM" id="SSF49899">
    <property type="entry name" value="Concanavalin A-like lectins/glucanases"/>
    <property type="match status" value="1"/>
</dbReference>
<evidence type="ECO:0000313" key="18">
    <source>
        <dbReference type="EMBL" id="KAG2466930.1"/>
    </source>
</evidence>
<dbReference type="InterPro" id="IPR000152">
    <property type="entry name" value="EGF-type_Asp/Asn_hydroxyl_site"/>
</dbReference>
<dbReference type="CDD" id="cd00054">
    <property type="entry name" value="EGF_CA"/>
    <property type="match status" value="3"/>
</dbReference>
<comment type="subcellular location">
    <subcellularLocation>
        <location evidence="1">Secreted</location>
        <location evidence="1">Extracellular space</location>
        <location evidence="1">Extracellular matrix</location>
    </subcellularLocation>
</comment>
<dbReference type="SUPFAM" id="SSF57184">
    <property type="entry name" value="Growth factor receptor domain"/>
    <property type="match status" value="2"/>
</dbReference>
<comment type="caution">
    <text evidence="13">Lacks conserved residue(s) required for the propagation of feature annotation.</text>
</comment>
<evidence type="ECO:0000256" key="5">
    <source>
        <dbReference type="ARBA" id="ARBA00022530"/>
    </source>
</evidence>
<dbReference type="InterPro" id="IPR000998">
    <property type="entry name" value="MAM_dom"/>
</dbReference>
<keyword evidence="10" id="KW-0106">Calcium</keyword>
<evidence type="ECO:0000256" key="4">
    <source>
        <dbReference type="ARBA" id="ARBA00022525"/>
    </source>
</evidence>
<dbReference type="InterPro" id="IPR000742">
    <property type="entry name" value="EGF"/>
</dbReference>
<keyword evidence="8" id="KW-0677">Repeat</keyword>
<dbReference type="FunFam" id="2.10.25.10:FF:000476">
    <property type="entry name" value="nephronectin isoform X1"/>
    <property type="match status" value="1"/>
</dbReference>
<dbReference type="CDD" id="cd06263">
    <property type="entry name" value="MAM"/>
    <property type="match status" value="1"/>
</dbReference>
<feature type="non-terminal residue" evidence="18">
    <location>
        <position position="995"/>
    </location>
</feature>
<gene>
    <name evidence="18" type="primary">Npnt</name>
    <name evidence="18" type="ORF">GTO96_0020740</name>
</gene>
<dbReference type="InterPro" id="IPR049883">
    <property type="entry name" value="NOTCH1_EGF-like"/>
</dbReference>
<feature type="compositionally biased region" description="Polar residues" evidence="15">
    <location>
        <begin position="212"/>
        <end position="223"/>
    </location>
</feature>
<evidence type="ECO:0000256" key="7">
    <source>
        <dbReference type="ARBA" id="ARBA00022729"/>
    </source>
</evidence>
<evidence type="ECO:0000256" key="9">
    <source>
        <dbReference type="ARBA" id="ARBA00022782"/>
    </source>
</evidence>
<accession>A0A8X7XGF8</accession>
<dbReference type="Proteomes" id="UP000886611">
    <property type="component" value="Unassembled WGS sequence"/>
</dbReference>
<feature type="region of interest" description="Disordered" evidence="15">
    <location>
        <begin position="190"/>
        <end position="227"/>
    </location>
</feature>
<dbReference type="PROSITE" id="PS00010">
    <property type="entry name" value="ASX_HYDROXYL"/>
    <property type="match status" value="3"/>
</dbReference>
<dbReference type="InterPro" id="IPR052235">
    <property type="entry name" value="Nephronectin_domain"/>
</dbReference>
<dbReference type="SMART" id="SM00181">
    <property type="entry name" value="EGF"/>
    <property type="match status" value="5"/>
</dbReference>
<keyword evidence="19" id="KW-1185">Reference proteome</keyword>
<feature type="coiled-coil region" evidence="14">
    <location>
        <begin position="894"/>
        <end position="921"/>
    </location>
</feature>
<dbReference type="PROSITE" id="PS50026">
    <property type="entry name" value="EGF_3"/>
    <property type="match status" value="3"/>
</dbReference>
<organism evidence="18 19">
    <name type="scientific">Polypterus senegalus</name>
    <name type="common">Senegal bichir</name>
    <dbReference type="NCBI Taxonomy" id="55291"/>
    <lineage>
        <taxon>Eukaryota</taxon>
        <taxon>Metazoa</taxon>
        <taxon>Chordata</taxon>
        <taxon>Craniata</taxon>
        <taxon>Vertebrata</taxon>
        <taxon>Euteleostomi</taxon>
        <taxon>Actinopterygii</taxon>
        <taxon>Polypteriformes</taxon>
        <taxon>Polypteridae</taxon>
        <taxon>Polypterus</taxon>
    </lineage>
</organism>
<evidence type="ECO:0000256" key="3">
    <source>
        <dbReference type="ARBA" id="ARBA00022473"/>
    </source>
</evidence>
<feature type="domain" description="MAM" evidence="17">
    <location>
        <begin position="745"/>
        <end position="854"/>
    </location>
</feature>
<feature type="domain" description="EGF-like" evidence="16">
    <location>
        <begin position="564"/>
        <end position="602"/>
    </location>
</feature>
<dbReference type="InterPro" id="IPR001881">
    <property type="entry name" value="EGF-like_Ca-bd_dom"/>
</dbReference>
<evidence type="ECO:0000256" key="8">
    <source>
        <dbReference type="ARBA" id="ARBA00022737"/>
    </source>
</evidence>
<dbReference type="InterPro" id="IPR009030">
    <property type="entry name" value="Growth_fac_rcpt_cys_sf"/>
</dbReference>
<dbReference type="Gene3D" id="2.10.25.10">
    <property type="entry name" value="Laminin"/>
    <property type="match status" value="5"/>
</dbReference>
<feature type="compositionally biased region" description="Low complexity" evidence="15">
    <location>
        <begin position="642"/>
        <end position="656"/>
    </location>
</feature>
<dbReference type="PROSITE" id="PS50060">
    <property type="entry name" value="MAM_2"/>
    <property type="match status" value="1"/>
</dbReference>
<dbReference type="PANTHER" id="PTHR24050">
    <property type="entry name" value="PA14 DOMAIN-CONTAINING PROTEIN"/>
    <property type="match status" value="1"/>
</dbReference>
<dbReference type="PROSITE" id="PS00022">
    <property type="entry name" value="EGF_1"/>
    <property type="match status" value="1"/>
</dbReference>
<dbReference type="InterPro" id="IPR018097">
    <property type="entry name" value="EGF_Ca-bd_CS"/>
</dbReference>
<keyword evidence="4" id="KW-0964">Secreted</keyword>
<dbReference type="GO" id="GO:0007155">
    <property type="term" value="P:cell adhesion"/>
    <property type="evidence" value="ECO:0007669"/>
    <property type="project" value="UniProtKB-KW"/>
</dbReference>
<evidence type="ECO:0000256" key="14">
    <source>
        <dbReference type="SAM" id="Coils"/>
    </source>
</evidence>
<reference evidence="18 19" key="1">
    <citation type="journal article" date="2021" name="Cell">
        <title>Tracing the genetic footprints of vertebrate landing in non-teleost ray-finned fishes.</title>
        <authorList>
            <person name="Bi X."/>
            <person name="Wang K."/>
            <person name="Yang L."/>
            <person name="Pan H."/>
            <person name="Jiang H."/>
            <person name="Wei Q."/>
            <person name="Fang M."/>
            <person name="Yu H."/>
            <person name="Zhu C."/>
            <person name="Cai Y."/>
            <person name="He Y."/>
            <person name="Gan X."/>
            <person name="Zeng H."/>
            <person name="Yu D."/>
            <person name="Zhu Y."/>
            <person name="Jiang H."/>
            <person name="Qiu Q."/>
            <person name="Yang H."/>
            <person name="Zhang Y.E."/>
            <person name="Wang W."/>
            <person name="Zhu M."/>
            <person name="He S."/>
            <person name="Zhang G."/>
        </authorList>
    </citation>
    <scope>NUCLEOTIDE SEQUENCE [LARGE SCALE GENOMIC DNA]</scope>
    <source>
        <strain evidence="18">Bchr_013</strain>
    </source>
</reference>
<name>A0A8X7XGF8_POLSE</name>
<dbReference type="PANTHER" id="PTHR24050:SF19">
    <property type="entry name" value="NEPHRONECTIN"/>
    <property type="match status" value="1"/>
</dbReference>
<evidence type="ECO:0000313" key="19">
    <source>
        <dbReference type="Proteomes" id="UP000886611"/>
    </source>
</evidence>
<keyword evidence="3" id="KW-0217">Developmental protein</keyword>
<feature type="non-terminal residue" evidence="18">
    <location>
        <position position="1"/>
    </location>
</feature>
<dbReference type="Pfam" id="PF07645">
    <property type="entry name" value="EGF_CA"/>
    <property type="match status" value="3"/>
</dbReference>
<feature type="domain" description="EGF-like" evidence="16">
    <location>
        <begin position="439"/>
        <end position="478"/>
    </location>
</feature>
<keyword evidence="14" id="KW-0175">Coiled coil</keyword>
<evidence type="ECO:0000256" key="6">
    <source>
        <dbReference type="ARBA" id="ARBA00022536"/>
    </source>
</evidence>